<dbReference type="Proteomes" id="UP000064893">
    <property type="component" value="Chromosome"/>
</dbReference>
<evidence type="ECO:0000313" key="1">
    <source>
        <dbReference type="EMBL" id="ALO14865.1"/>
    </source>
</evidence>
<gene>
    <name evidence="1" type="ORF">L21SP5_01210</name>
</gene>
<proteinExistence type="predicted"/>
<name>A0A0S2HXR0_9BACT</name>
<evidence type="ECO:0000313" key="2">
    <source>
        <dbReference type="Proteomes" id="UP000064893"/>
    </source>
</evidence>
<dbReference type="EMBL" id="CP013118">
    <property type="protein sequence ID" value="ALO14865.1"/>
    <property type="molecule type" value="Genomic_DNA"/>
</dbReference>
<sequence>MNESQIRLLGVLIKQRQNVATQVQELLTRYGCSIKTRLGMHEATDDRCAPHGLIILELTGASEDMLKLESELNALPGVDAKNITFDL</sequence>
<dbReference type="AlphaFoldDB" id="A0A0S2HXR0"/>
<dbReference type="Gene3D" id="3.30.70.1150">
    <property type="entry name" value="ACT-like. Chain A, domain 2"/>
    <property type="match status" value="1"/>
</dbReference>
<dbReference type="KEGG" id="blq:L21SP5_01210"/>
<dbReference type="InterPro" id="IPR027271">
    <property type="entry name" value="Acetolactate_synth/TF_NikR_C"/>
</dbReference>
<dbReference type="STRING" id="1307839.L21SP5_01210"/>
<accession>A0A0S2HXR0</accession>
<keyword evidence="2" id="KW-1185">Reference proteome</keyword>
<organism evidence="1 2">
    <name type="scientific">Salinivirga cyanobacteriivorans</name>
    <dbReference type="NCBI Taxonomy" id="1307839"/>
    <lineage>
        <taxon>Bacteria</taxon>
        <taxon>Pseudomonadati</taxon>
        <taxon>Bacteroidota</taxon>
        <taxon>Bacteroidia</taxon>
        <taxon>Bacteroidales</taxon>
        <taxon>Salinivirgaceae</taxon>
        <taxon>Salinivirga</taxon>
    </lineage>
</organism>
<dbReference type="InterPro" id="IPR045865">
    <property type="entry name" value="ACT-like_dom_sf"/>
</dbReference>
<dbReference type="SUPFAM" id="SSF55021">
    <property type="entry name" value="ACT-like"/>
    <property type="match status" value="1"/>
</dbReference>
<protein>
    <submittedName>
        <fullName evidence="1">Putative iron-only hydrogenase system regulator</fullName>
    </submittedName>
</protein>
<dbReference type="RefSeq" id="WP_057952378.1">
    <property type="nucleotide sequence ID" value="NZ_CP013118.1"/>
</dbReference>
<reference evidence="1 2" key="1">
    <citation type="submission" date="2015-11" db="EMBL/GenBank/DDBJ databases">
        <title>Description and complete genome sequence of a novel strain predominating in hypersaline microbial mats and representing a new family of the Bacteriodetes phylum.</title>
        <authorList>
            <person name="Spring S."/>
            <person name="Bunk B."/>
            <person name="Sproer C."/>
            <person name="Klenk H.-P."/>
        </authorList>
    </citation>
    <scope>NUCLEOTIDE SEQUENCE [LARGE SCALE GENOMIC DNA]</scope>
    <source>
        <strain evidence="1 2">L21-Spi-D4</strain>
    </source>
</reference>